<feature type="domain" description="3-oxo-5-alpha-steroid 4-dehydrogenase C-terminal" evidence="9">
    <location>
        <begin position="98"/>
        <end position="162"/>
    </location>
</feature>
<feature type="domain" description="3-oxo-5-alpha-steroid 4-dehydrogenase C-terminal" evidence="9">
    <location>
        <begin position="14"/>
        <end position="82"/>
    </location>
</feature>
<comment type="similarity">
    <text evidence="2">Belongs to the steroid 5-alpha reductase family.</text>
</comment>
<evidence type="ECO:0000259" key="9">
    <source>
        <dbReference type="Pfam" id="PF02544"/>
    </source>
</evidence>
<evidence type="ECO:0000256" key="1">
    <source>
        <dbReference type="ARBA" id="ARBA00004141"/>
    </source>
</evidence>
<comment type="subcellular location">
    <subcellularLocation>
        <location evidence="1">Membrane</location>
        <topology evidence="1">Multi-pass membrane protein</topology>
    </subcellularLocation>
</comment>
<dbReference type="InterPro" id="IPR001104">
    <property type="entry name" value="3-oxo-5_a-steroid_4-DH_C"/>
</dbReference>
<evidence type="ECO:0000256" key="7">
    <source>
        <dbReference type="ARBA" id="ARBA00023098"/>
    </source>
</evidence>
<evidence type="ECO:0000313" key="10">
    <source>
        <dbReference type="Proteomes" id="UP000050795"/>
    </source>
</evidence>
<dbReference type="GO" id="GO:0016020">
    <property type="term" value="C:membrane"/>
    <property type="evidence" value="ECO:0007669"/>
    <property type="project" value="UniProtKB-SubCell"/>
</dbReference>
<keyword evidence="10" id="KW-1185">Reference proteome</keyword>
<keyword evidence="7" id="KW-0443">Lipid metabolism</keyword>
<keyword evidence="5" id="KW-1133">Transmembrane helix</keyword>
<dbReference type="PANTHER" id="PTHR10556:SF28">
    <property type="entry name" value="VERY-LONG-CHAIN ENOYL-COA REDUCTASE"/>
    <property type="match status" value="1"/>
</dbReference>
<sequence>MLLKSNHIFSTVEIGEWGNFCCHLTLKRLRPAGSTVRKIPYPMPGWFLTRMFNLVACPNYTYEVLSWIGFTIMTQTLPAKAHITSNIFERSIFSTVEIGEWGNFCCHLTLKRLRPAGSTVRKIPYPMPGWFLTRMFNLVACPNYTYEVLSWIGFTIMTQTLPERNVDVASLEQEEDRLSKLVIHDDN</sequence>
<dbReference type="PROSITE" id="PS50244">
    <property type="entry name" value="S5A_REDUCTASE"/>
    <property type="match status" value="2"/>
</dbReference>
<dbReference type="InterPro" id="IPR039357">
    <property type="entry name" value="SRD5A/TECR"/>
</dbReference>
<evidence type="ECO:0000256" key="2">
    <source>
        <dbReference type="ARBA" id="ARBA00007742"/>
    </source>
</evidence>
<organism evidence="10 11">
    <name type="scientific">Trichobilharzia regenti</name>
    <name type="common">Nasal bird schistosome</name>
    <dbReference type="NCBI Taxonomy" id="157069"/>
    <lineage>
        <taxon>Eukaryota</taxon>
        <taxon>Metazoa</taxon>
        <taxon>Spiralia</taxon>
        <taxon>Lophotrochozoa</taxon>
        <taxon>Platyhelminthes</taxon>
        <taxon>Trematoda</taxon>
        <taxon>Digenea</taxon>
        <taxon>Strigeidida</taxon>
        <taxon>Schistosomatoidea</taxon>
        <taxon>Schistosomatidae</taxon>
        <taxon>Trichobilharzia</taxon>
    </lineage>
</organism>
<keyword evidence="8" id="KW-0472">Membrane</keyword>
<dbReference type="AlphaFoldDB" id="A0AA85ISW2"/>
<dbReference type="GO" id="GO:0016627">
    <property type="term" value="F:oxidoreductase activity, acting on the CH-CH group of donors"/>
    <property type="evidence" value="ECO:0007669"/>
    <property type="project" value="InterPro"/>
</dbReference>
<reference evidence="11" key="2">
    <citation type="submission" date="2023-11" db="UniProtKB">
        <authorList>
            <consortium name="WormBaseParasite"/>
        </authorList>
    </citation>
    <scope>IDENTIFICATION</scope>
</reference>
<name>A0AA85ISW2_TRIRE</name>
<reference evidence="10" key="1">
    <citation type="submission" date="2022-06" db="EMBL/GenBank/DDBJ databases">
        <authorList>
            <person name="Berger JAMES D."/>
            <person name="Berger JAMES D."/>
        </authorList>
    </citation>
    <scope>NUCLEOTIDE SEQUENCE [LARGE SCALE GENOMIC DNA]</scope>
</reference>
<proteinExistence type="inferred from homology"/>
<evidence type="ECO:0000256" key="6">
    <source>
        <dbReference type="ARBA" id="ARBA00023002"/>
    </source>
</evidence>
<dbReference type="WBParaSite" id="TREG1_117970.1">
    <property type="protein sequence ID" value="TREG1_117970.1"/>
    <property type="gene ID" value="TREG1_117970"/>
</dbReference>
<keyword evidence="3" id="KW-0444">Lipid biosynthesis</keyword>
<dbReference type="PANTHER" id="PTHR10556">
    <property type="entry name" value="3-OXO-5-ALPHA-STEROID 4-DEHYDROGENASE"/>
    <property type="match status" value="1"/>
</dbReference>
<evidence type="ECO:0000256" key="3">
    <source>
        <dbReference type="ARBA" id="ARBA00022516"/>
    </source>
</evidence>
<accession>A0AA85ISW2</accession>
<keyword evidence="4" id="KW-0812">Transmembrane</keyword>
<evidence type="ECO:0000256" key="4">
    <source>
        <dbReference type="ARBA" id="ARBA00022692"/>
    </source>
</evidence>
<evidence type="ECO:0000256" key="5">
    <source>
        <dbReference type="ARBA" id="ARBA00022989"/>
    </source>
</evidence>
<protein>
    <recommendedName>
        <fullName evidence="9">3-oxo-5-alpha-steroid 4-dehydrogenase C-terminal domain-containing protein</fullName>
    </recommendedName>
</protein>
<dbReference type="Proteomes" id="UP000050795">
    <property type="component" value="Unassembled WGS sequence"/>
</dbReference>
<keyword evidence="6" id="KW-0560">Oxidoreductase</keyword>
<evidence type="ECO:0000256" key="8">
    <source>
        <dbReference type="ARBA" id="ARBA00023136"/>
    </source>
</evidence>
<evidence type="ECO:0000313" key="11">
    <source>
        <dbReference type="WBParaSite" id="TREG1_117970.1"/>
    </source>
</evidence>
<dbReference type="Pfam" id="PF02544">
    <property type="entry name" value="Steroid_dh"/>
    <property type="match status" value="2"/>
</dbReference>
<dbReference type="GO" id="GO:0042761">
    <property type="term" value="P:very long-chain fatty acid biosynthetic process"/>
    <property type="evidence" value="ECO:0007669"/>
    <property type="project" value="TreeGrafter"/>
</dbReference>